<evidence type="ECO:0000256" key="1">
    <source>
        <dbReference type="ARBA" id="ARBA00007435"/>
    </source>
</evidence>
<dbReference type="EMBL" id="JAYGII010000003">
    <property type="protein sequence ID" value="MEA5444612.1"/>
    <property type="molecule type" value="Genomic_DNA"/>
</dbReference>
<comment type="caution">
    <text evidence="3">The sequence shown here is derived from an EMBL/GenBank/DDBJ whole genome shotgun (WGS) entry which is preliminary data.</text>
</comment>
<protein>
    <submittedName>
        <fullName evidence="3">GIY-YIG nuclease family protein</fullName>
    </submittedName>
</protein>
<dbReference type="RefSeq" id="WP_346050001.1">
    <property type="nucleotide sequence ID" value="NZ_JAYGII010000003.1"/>
</dbReference>
<evidence type="ECO:0000313" key="3">
    <source>
        <dbReference type="EMBL" id="MEA5444612.1"/>
    </source>
</evidence>
<reference evidence="3 4" key="1">
    <citation type="submission" date="2023-12" db="EMBL/GenBank/DDBJ databases">
        <title>Whole-genome sequencing of halo(alkali)philic microorganisms from hypersaline lakes.</title>
        <authorList>
            <person name="Sorokin D.Y."/>
            <person name="Merkel A.Y."/>
            <person name="Messina E."/>
            <person name="Yakimov M."/>
        </authorList>
    </citation>
    <scope>NUCLEOTIDE SEQUENCE [LARGE SCALE GENOMIC DNA]</scope>
    <source>
        <strain evidence="3 4">AB-CW1</strain>
    </source>
</reference>
<dbReference type="CDD" id="cd10456">
    <property type="entry name" value="GIY-YIG_UPF0213"/>
    <property type="match status" value="1"/>
</dbReference>
<evidence type="ECO:0000313" key="4">
    <source>
        <dbReference type="Proteomes" id="UP001302316"/>
    </source>
</evidence>
<dbReference type="AlphaFoldDB" id="A0AAP6MLI8"/>
<sequence>MADSWWLYVLDCDGRFYTGVTTDVARRLSEHRQGRSRGARFTRGAGHITLVYQVALRDRSEAQQAEARLRRLRRAGKLEVITAGLDRDELLVRLGLV</sequence>
<dbReference type="InterPro" id="IPR050190">
    <property type="entry name" value="UPF0213_domain"/>
</dbReference>
<evidence type="ECO:0000259" key="2">
    <source>
        <dbReference type="PROSITE" id="PS50164"/>
    </source>
</evidence>
<dbReference type="PANTHER" id="PTHR34477">
    <property type="entry name" value="UPF0213 PROTEIN YHBQ"/>
    <property type="match status" value="1"/>
</dbReference>
<organism evidence="3 4">
    <name type="scientific">Natronospira elongata</name>
    <dbReference type="NCBI Taxonomy" id="3110268"/>
    <lineage>
        <taxon>Bacteria</taxon>
        <taxon>Pseudomonadati</taxon>
        <taxon>Pseudomonadota</taxon>
        <taxon>Gammaproteobacteria</taxon>
        <taxon>Natronospirales</taxon>
        <taxon>Natronospiraceae</taxon>
        <taxon>Natronospira</taxon>
    </lineage>
</organism>
<name>A0AAP6MLI8_9GAMM</name>
<dbReference type="SUPFAM" id="SSF82771">
    <property type="entry name" value="GIY-YIG endonuclease"/>
    <property type="match status" value="1"/>
</dbReference>
<dbReference type="InterPro" id="IPR000305">
    <property type="entry name" value="GIY-YIG_endonuc"/>
</dbReference>
<dbReference type="InterPro" id="IPR035901">
    <property type="entry name" value="GIY-YIG_endonuc_sf"/>
</dbReference>
<dbReference type="Pfam" id="PF01541">
    <property type="entry name" value="GIY-YIG"/>
    <property type="match status" value="1"/>
</dbReference>
<dbReference type="Gene3D" id="3.40.1440.10">
    <property type="entry name" value="GIY-YIG endonuclease"/>
    <property type="match status" value="1"/>
</dbReference>
<dbReference type="PROSITE" id="PS50164">
    <property type="entry name" value="GIY_YIG"/>
    <property type="match status" value="1"/>
</dbReference>
<feature type="domain" description="GIY-YIG" evidence="2">
    <location>
        <begin position="3"/>
        <end position="79"/>
    </location>
</feature>
<keyword evidence="4" id="KW-1185">Reference proteome</keyword>
<dbReference type="PANTHER" id="PTHR34477:SF1">
    <property type="entry name" value="UPF0213 PROTEIN YHBQ"/>
    <property type="match status" value="1"/>
</dbReference>
<gene>
    <name evidence="3" type="ORF">VCB98_02125</name>
</gene>
<comment type="similarity">
    <text evidence="1">Belongs to the UPF0213 family.</text>
</comment>
<accession>A0AAP6MLI8</accession>
<dbReference type="Proteomes" id="UP001302316">
    <property type="component" value="Unassembled WGS sequence"/>
</dbReference>
<proteinExistence type="inferred from homology"/>